<evidence type="ECO:0000259" key="2">
    <source>
        <dbReference type="PROSITE" id="PS50405"/>
    </source>
</evidence>
<dbReference type="SUPFAM" id="SSF52833">
    <property type="entry name" value="Thioredoxin-like"/>
    <property type="match status" value="1"/>
</dbReference>
<dbReference type="InterPro" id="IPR036282">
    <property type="entry name" value="Glutathione-S-Trfase_C_sf"/>
</dbReference>
<dbReference type="InterPro" id="IPR004045">
    <property type="entry name" value="Glutathione_S-Trfase_N"/>
</dbReference>
<comment type="caution">
    <text evidence="3">The sequence shown here is derived from an EMBL/GenBank/DDBJ whole genome shotgun (WGS) entry which is preliminary data.</text>
</comment>
<dbReference type="Pfam" id="PF13409">
    <property type="entry name" value="GST_N_2"/>
    <property type="match status" value="1"/>
</dbReference>
<dbReference type="AlphaFoldDB" id="A0A085AK18"/>
<dbReference type="eggNOG" id="COG0625">
    <property type="taxonomic scope" value="Bacteria"/>
</dbReference>
<evidence type="ECO:0000313" key="3">
    <source>
        <dbReference type="EMBL" id="KFC10563.1"/>
    </source>
</evidence>
<dbReference type="GO" id="GO:0004364">
    <property type="term" value="F:glutathione transferase activity"/>
    <property type="evidence" value="ECO:0007669"/>
    <property type="project" value="UniProtKB-EC"/>
</dbReference>
<dbReference type="EC" id="2.5.1.18" evidence="3"/>
<dbReference type="InterPro" id="IPR036249">
    <property type="entry name" value="Thioredoxin-like_sf"/>
</dbReference>
<dbReference type="InterPro" id="IPR010987">
    <property type="entry name" value="Glutathione-S-Trfase_C-like"/>
</dbReference>
<sequence length="210" mass="23849">MITVYGAPGWGSAISEVMLTLAKIPYKFVDVTGFDQPGPQQDALSALNPLCQIPTLKMTDGSVMTETAAIALMILDEYPALAPPPDTPQRRQFQRLLIWLVANVYPTFTYADYPERWTETGARELVESCQKYRKTLYLWLESQLVAAPYALGEQLSLIDVYIAVMRSWGPRHDWFKDNTPKFFAIAERVYQLPELQDVLRRNDIIPGTSE</sequence>
<dbReference type="RefSeq" id="WP_038154135.1">
    <property type="nucleotide sequence ID" value="NZ_JMTB01000029.1"/>
</dbReference>
<keyword evidence="3" id="KW-0808">Transferase</keyword>
<reference evidence="4" key="1">
    <citation type="submission" date="2014-05" db="EMBL/GenBank/DDBJ databases">
        <title>ATOL: Assembling a taxonomically balanced genome-scale reconstruction of the evolutionary history of the Enterobacteriaceae.</title>
        <authorList>
            <person name="Plunkett G. III"/>
            <person name="Neeno-Eckwall E.C."/>
            <person name="Glasner J.D."/>
            <person name="Perna N.T."/>
        </authorList>
    </citation>
    <scope>NUCLEOTIDE SEQUENCE [LARGE SCALE GENOMIC DNA]</scope>
    <source>
        <strain evidence="4">ATCC 49490</strain>
    </source>
</reference>
<dbReference type="Gene3D" id="3.40.30.10">
    <property type="entry name" value="Glutaredoxin"/>
    <property type="match status" value="1"/>
</dbReference>
<dbReference type="PANTHER" id="PTHR44051">
    <property type="entry name" value="GLUTATHIONE S-TRANSFERASE-RELATED"/>
    <property type="match status" value="1"/>
</dbReference>
<dbReference type="PANTHER" id="PTHR44051:SF8">
    <property type="entry name" value="GLUTATHIONE S-TRANSFERASE GSTA"/>
    <property type="match status" value="1"/>
</dbReference>
<name>A0A085AK18_9ENTR</name>
<evidence type="ECO:0000259" key="1">
    <source>
        <dbReference type="PROSITE" id="PS50404"/>
    </source>
</evidence>
<dbReference type="EMBL" id="JMTB01000029">
    <property type="protein sequence ID" value="KFC10563.1"/>
    <property type="molecule type" value="Genomic_DNA"/>
</dbReference>
<dbReference type="CDD" id="cd03057">
    <property type="entry name" value="GST_N_Beta"/>
    <property type="match status" value="1"/>
</dbReference>
<dbReference type="Gene3D" id="1.20.1050.10">
    <property type="match status" value="1"/>
</dbReference>
<dbReference type="OrthoDB" id="5508354at2"/>
<keyword evidence="4" id="KW-1185">Reference proteome</keyword>
<dbReference type="SUPFAM" id="SSF47616">
    <property type="entry name" value="GST C-terminal domain-like"/>
    <property type="match status" value="1"/>
</dbReference>
<protein>
    <submittedName>
        <fullName evidence="3">GST family protein</fullName>
        <ecNumber evidence="3">2.5.1.18</ecNumber>
    </submittedName>
</protein>
<feature type="domain" description="GST N-terminal" evidence="1">
    <location>
        <begin position="1"/>
        <end position="82"/>
    </location>
</feature>
<feature type="domain" description="GST C-terminal" evidence="2">
    <location>
        <begin position="86"/>
        <end position="210"/>
    </location>
</feature>
<organism evidence="3 4">
    <name type="scientific">Trabulsiella guamensis ATCC 49490</name>
    <dbReference type="NCBI Taxonomy" id="1005994"/>
    <lineage>
        <taxon>Bacteria</taxon>
        <taxon>Pseudomonadati</taxon>
        <taxon>Pseudomonadota</taxon>
        <taxon>Gammaproteobacteria</taxon>
        <taxon>Enterobacterales</taxon>
        <taxon>Enterobacteriaceae</taxon>
        <taxon>Trabulsiella</taxon>
    </lineage>
</organism>
<proteinExistence type="predicted"/>
<dbReference type="PROSITE" id="PS50404">
    <property type="entry name" value="GST_NTER"/>
    <property type="match status" value="1"/>
</dbReference>
<gene>
    <name evidence="3" type="primary">gst7</name>
    <name evidence="3" type="ORF">GTGU_00613</name>
</gene>
<dbReference type="PROSITE" id="PS50405">
    <property type="entry name" value="GST_CTER"/>
    <property type="match status" value="1"/>
</dbReference>
<accession>A0A085AK18</accession>
<evidence type="ECO:0000313" key="4">
    <source>
        <dbReference type="Proteomes" id="UP000028630"/>
    </source>
</evidence>
<dbReference type="Proteomes" id="UP000028630">
    <property type="component" value="Unassembled WGS sequence"/>
</dbReference>